<name>F0ZJX2_DICPU</name>
<evidence type="ECO:0000313" key="2">
    <source>
        <dbReference type="Proteomes" id="UP000001064"/>
    </source>
</evidence>
<organism evidence="1 2">
    <name type="scientific">Dictyostelium purpureum</name>
    <name type="common">Slime mold</name>
    <dbReference type="NCBI Taxonomy" id="5786"/>
    <lineage>
        <taxon>Eukaryota</taxon>
        <taxon>Amoebozoa</taxon>
        <taxon>Evosea</taxon>
        <taxon>Eumycetozoa</taxon>
        <taxon>Dictyostelia</taxon>
        <taxon>Dictyosteliales</taxon>
        <taxon>Dictyosteliaceae</taxon>
        <taxon>Dictyostelium</taxon>
    </lineage>
</organism>
<dbReference type="KEGG" id="dpp:DICPUDRAFT_78560"/>
<dbReference type="GeneID" id="10500831"/>
<accession>F0ZJX2</accession>
<evidence type="ECO:0000313" key="1">
    <source>
        <dbReference type="EMBL" id="EGC35767.1"/>
    </source>
</evidence>
<keyword evidence="2" id="KW-1185">Reference proteome</keyword>
<reference evidence="2" key="1">
    <citation type="journal article" date="2011" name="Genome Biol.">
        <title>Comparative genomics of the social amoebae Dictyostelium discoideum and Dictyostelium purpureum.</title>
        <authorList>
            <consortium name="US DOE Joint Genome Institute (JGI-PGF)"/>
            <person name="Sucgang R."/>
            <person name="Kuo A."/>
            <person name="Tian X."/>
            <person name="Salerno W."/>
            <person name="Parikh A."/>
            <person name="Feasley C.L."/>
            <person name="Dalin E."/>
            <person name="Tu H."/>
            <person name="Huang E."/>
            <person name="Barry K."/>
            <person name="Lindquist E."/>
            <person name="Shapiro H."/>
            <person name="Bruce D."/>
            <person name="Schmutz J."/>
            <person name="Salamov A."/>
            <person name="Fey P."/>
            <person name="Gaudet P."/>
            <person name="Anjard C."/>
            <person name="Babu M.M."/>
            <person name="Basu S."/>
            <person name="Bushmanova Y."/>
            <person name="van der Wel H."/>
            <person name="Katoh-Kurasawa M."/>
            <person name="Dinh C."/>
            <person name="Coutinho P.M."/>
            <person name="Saito T."/>
            <person name="Elias M."/>
            <person name="Schaap P."/>
            <person name="Kay R.R."/>
            <person name="Henrissat B."/>
            <person name="Eichinger L."/>
            <person name="Rivero F."/>
            <person name="Putnam N.H."/>
            <person name="West C.M."/>
            <person name="Loomis W.F."/>
            <person name="Chisholm R.L."/>
            <person name="Shaulsky G."/>
            <person name="Strassmann J.E."/>
            <person name="Queller D.C."/>
            <person name="Kuspa A."/>
            <person name="Grigoriev I.V."/>
        </authorList>
    </citation>
    <scope>NUCLEOTIDE SEQUENCE [LARGE SCALE GENOMIC DNA]</scope>
    <source>
        <strain evidence="2">QSDP1</strain>
    </source>
</reference>
<protein>
    <submittedName>
        <fullName evidence="1">Uncharacterized protein</fullName>
    </submittedName>
</protein>
<dbReference type="OrthoDB" id="23768at2759"/>
<dbReference type="VEuPathDB" id="AmoebaDB:DICPUDRAFT_78560"/>
<dbReference type="Proteomes" id="UP000001064">
    <property type="component" value="Unassembled WGS sequence"/>
</dbReference>
<dbReference type="AlphaFoldDB" id="F0ZJX2"/>
<dbReference type="RefSeq" id="XP_003287719.1">
    <property type="nucleotide sequence ID" value="XM_003287671.1"/>
</dbReference>
<sequence length="133" mass="15666">MGSLNYRSTDEYYSFLLYLELKVGKYFDIFVNGERIEKVAEDMSLYKCKSGTLEFVCIDISKKRKRKSINGFWKQNGEENFLPVKLSDSNLKTTKRNFTKISHCGTEIIRDKSFKCWEYSLFNGGDHNHLYNI</sequence>
<dbReference type="InParanoid" id="F0ZJX2"/>
<gene>
    <name evidence="1" type="ORF">DICPUDRAFT_78560</name>
</gene>
<proteinExistence type="predicted"/>
<dbReference type="EMBL" id="GL871048">
    <property type="protein sequence ID" value="EGC35767.1"/>
    <property type="molecule type" value="Genomic_DNA"/>
</dbReference>